<feature type="chain" id="PRO_5045523433" evidence="4">
    <location>
        <begin position="27"/>
        <end position="218"/>
    </location>
</feature>
<reference evidence="5 6" key="1">
    <citation type="submission" date="2021-04" db="EMBL/GenBank/DDBJ databases">
        <title>The genome sequence of type strain Ideonella paludis KCTC 32238.</title>
        <authorList>
            <person name="Liu Y."/>
        </authorList>
    </citation>
    <scope>NUCLEOTIDE SEQUENCE [LARGE SCALE GENOMIC DNA]</scope>
    <source>
        <strain evidence="5 6">KCTC 32238</strain>
    </source>
</reference>
<keyword evidence="6" id="KW-1185">Reference proteome</keyword>
<evidence type="ECO:0000256" key="3">
    <source>
        <dbReference type="PROSITE-ProRule" id="PRU00023"/>
    </source>
</evidence>
<evidence type="ECO:0000313" key="6">
    <source>
        <dbReference type="Proteomes" id="UP000672097"/>
    </source>
</evidence>
<dbReference type="Proteomes" id="UP000672097">
    <property type="component" value="Unassembled WGS sequence"/>
</dbReference>
<comment type="caution">
    <text evidence="5">The sequence shown here is derived from an EMBL/GenBank/DDBJ whole genome shotgun (WGS) entry which is preliminary data.</text>
</comment>
<accession>A0ABS5DU78</accession>
<evidence type="ECO:0000256" key="4">
    <source>
        <dbReference type="SAM" id="SignalP"/>
    </source>
</evidence>
<dbReference type="Pfam" id="PF00023">
    <property type="entry name" value="Ank"/>
    <property type="match status" value="1"/>
</dbReference>
<dbReference type="InterPro" id="IPR002110">
    <property type="entry name" value="Ankyrin_rpt"/>
</dbReference>
<keyword evidence="1" id="KW-0677">Repeat</keyword>
<protein>
    <submittedName>
        <fullName evidence="5">Ankyrin repeat domain-containing protein</fullName>
    </submittedName>
</protein>
<dbReference type="PANTHER" id="PTHR24126">
    <property type="entry name" value="ANKYRIN REPEAT, PH AND SEC7 DOMAIN CONTAINING PROTEIN SECG-RELATED"/>
    <property type="match status" value="1"/>
</dbReference>
<feature type="repeat" description="ANK" evidence="3">
    <location>
        <begin position="124"/>
        <end position="156"/>
    </location>
</feature>
<dbReference type="SMART" id="SM00248">
    <property type="entry name" value="ANK"/>
    <property type="match status" value="5"/>
</dbReference>
<name>A0ABS5DU78_9BURK</name>
<dbReference type="PRINTS" id="PR01415">
    <property type="entry name" value="ANKYRIN"/>
</dbReference>
<feature type="repeat" description="ANK" evidence="3">
    <location>
        <begin position="94"/>
        <end position="126"/>
    </location>
</feature>
<sequence length="218" mass="23296">MSQFGTQRRRLLAATVLMGLAGQASADALVDFFRAINLDLPDVVRKLIAQGIDPNSRAEDGLPAIHKAFRDDSPKVVEVLIDQPALNVNLRNSAGETPLMMAAIRGNLSAMKRLMERGAQINQEGWTPLHYAASQTAVEPLALLLDKGADINARSPNGSTPLMMAARYGSEDGTQLLLRRGADAQLLNEQNLSASDFAKRVGRDGLAKALAAAAAKAR</sequence>
<evidence type="ECO:0000256" key="1">
    <source>
        <dbReference type="ARBA" id="ARBA00022737"/>
    </source>
</evidence>
<gene>
    <name evidence="5" type="ORF">KAK11_05095</name>
</gene>
<dbReference type="EMBL" id="JAGQDG010000002">
    <property type="protein sequence ID" value="MBQ0934700.1"/>
    <property type="molecule type" value="Genomic_DNA"/>
</dbReference>
<proteinExistence type="predicted"/>
<dbReference type="PROSITE" id="PS50088">
    <property type="entry name" value="ANK_REPEAT"/>
    <property type="match status" value="3"/>
</dbReference>
<keyword evidence="2 3" id="KW-0040">ANK repeat</keyword>
<feature type="signal peptide" evidence="4">
    <location>
        <begin position="1"/>
        <end position="26"/>
    </location>
</feature>
<dbReference type="PANTHER" id="PTHR24126:SF14">
    <property type="entry name" value="ANK_REP_REGION DOMAIN-CONTAINING PROTEIN"/>
    <property type="match status" value="1"/>
</dbReference>
<evidence type="ECO:0000256" key="2">
    <source>
        <dbReference type="ARBA" id="ARBA00023043"/>
    </source>
</evidence>
<dbReference type="PROSITE" id="PS50297">
    <property type="entry name" value="ANK_REP_REGION"/>
    <property type="match status" value="3"/>
</dbReference>
<organism evidence="5 6">
    <name type="scientific">Ideonella paludis</name>
    <dbReference type="NCBI Taxonomy" id="1233411"/>
    <lineage>
        <taxon>Bacteria</taxon>
        <taxon>Pseudomonadati</taxon>
        <taxon>Pseudomonadota</taxon>
        <taxon>Betaproteobacteria</taxon>
        <taxon>Burkholderiales</taxon>
        <taxon>Sphaerotilaceae</taxon>
        <taxon>Ideonella</taxon>
    </lineage>
</organism>
<dbReference type="Pfam" id="PF12796">
    <property type="entry name" value="Ank_2"/>
    <property type="match status" value="1"/>
</dbReference>
<feature type="repeat" description="ANK" evidence="3">
    <location>
        <begin position="157"/>
        <end position="189"/>
    </location>
</feature>
<dbReference type="Gene3D" id="1.25.40.20">
    <property type="entry name" value="Ankyrin repeat-containing domain"/>
    <property type="match status" value="1"/>
</dbReference>
<dbReference type="InterPro" id="IPR036770">
    <property type="entry name" value="Ankyrin_rpt-contain_sf"/>
</dbReference>
<evidence type="ECO:0000313" key="5">
    <source>
        <dbReference type="EMBL" id="MBQ0934700.1"/>
    </source>
</evidence>
<keyword evidence="4" id="KW-0732">Signal</keyword>
<dbReference type="SUPFAM" id="SSF48403">
    <property type="entry name" value="Ankyrin repeat"/>
    <property type="match status" value="1"/>
</dbReference>
<dbReference type="RefSeq" id="WP_210806921.1">
    <property type="nucleotide sequence ID" value="NZ_JAGQDG010000002.1"/>
</dbReference>